<feature type="domain" description="IFT52 central" evidence="2">
    <location>
        <begin position="297"/>
        <end position="377"/>
    </location>
</feature>
<dbReference type="PANTHER" id="PTHR12969:SF7">
    <property type="entry name" value="INTRAFLAGELLAR TRANSPORT PROTEIN 52 HOMOLOG"/>
    <property type="match status" value="1"/>
</dbReference>
<dbReference type="GO" id="GO:0005814">
    <property type="term" value="C:centriole"/>
    <property type="evidence" value="ECO:0000318"/>
    <property type="project" value="GO_Central"/>
</dbReference>
<evidence type="ECO:0000313" key="4">
    <source>
        <dbReference type="EMBL" id="GAQ81859.1"/>
    </source>
</evidence>
<evidence type="ECO:0000259" key="1">
    <source>
        <dbReference type="Pfam" id="PF21178"/>
    </source>
</evidence>
<dbReference type="STRING" id="105231.A0A1Y1HXF8"/>
<evidence type="ECO:0000259" key="3">
    <source>
        <dbReference type="Pfam" id="PF23355"/>
    </source>
</evidence>
<feature type="domain" description="IFT52 GIFT" evidence="3">
    <location>
        <begin position="19"/>
        <end position="280"/>
    </location>
</feature>
<accession>A0A1Y1HXF8</accession>
<dbReference type="GO" id="GO:0060271">
    <property type="term" value="P:cilium assembly"/>
    <property type="evidence" value="ECO:0000318"/>
    <property type="project" value="GO_Central"/>
</dbReference>
<dbReference type="Pfam" id="PF23355">
    <property type="entry name" value="IFT52_GIFT"/>
    <property type="match status" value="1"/>
</dbReference>
<feature type="domain" description="Intraflagellar transport protein 52 C-terminal" evidence="1">
    <location>
        <begin position="388"/>
        <end position="447"/>
    </location>
</feature>
<protein>
    <recommendedName>
        <fullName evidence="6">Intraflagellar transport protein 52</fullName>
    </recommendedName>
</protein>
<dbReference type="Proteomes" id="UP000054558">
    <property type="component" value="Unassembled WGS sequence"/>
</dbReference>
<dbReference type="InterPro" id="IPR029062">
    <property type="entry name" value="Class_I_gatase-like"/>
</dbReference>
<dbReference type="InterPro" id="IPR055460">
    <property type="entry name" value="IFT52_central"/>
</dbReference>
<dbReference type="Gene3D" id="6.10.250.2800">
    <property type="match status" value="1"/>
</dbReference>
<evidence type="ECO:0008006" key="6">
    <source>
        <dbReference type="Google" id="ProtNLM"/>
    </source>
</evidence>
<dbReference type="InterPro" id="IPR048643">
    <property type="entry name" value="Itf52_C"/>
</dbReference>
<dbReference type="OMA" id="NWNVEQN"/>
<dbReference type="GO" id="GO:0042073">
    <property type="term" value="P:intraciliary transport"/>
    <property type="evidence" value="ECO:0000318"/>
    <property type="project" value="GO_Central"/>
</dbReference>
<dbReference type="OrthoDB" id="10259368at2759"/>
<dbReference type="AlphaFoldDB" id="A0A1Y1HXF8"/>
<reference evidence="4 5" key="1">
    <citation type="journal article" date="2014" name="Nat. Commun.">
        <title>Klebsormidium flaccidum genome reveals primary factors for plant terrestrial adaptation.</title>
        <authorList>
            <person name="Hori K."/>
            <person name="Maruyama F."/>
            <person name="Fujisawa T."/>
            <person name="Togashi T."/>
            <person name="Yamamoto N."/>
            <person name="Seo M."/>
            <person name="Sato S."/>
            <person name="Yamada T."/>
            <person name="Mori H."/>
            <person name="Tajima N."/>
            <person name="Moriyama T."/>
            <person name="Ikeuchi M."/>
            <person name="Watanabe M."/>
            <person name="Wada H."/>
            <person name="Kobayashi K."/>
            <person name="Saito M."/>
            <person name="Masuda T."/>
            <person name="Sasaki-Sekimoto Y."/>
            <person name="Mashiguchi K."/>
            <person name="Awai K."/>
            <person name="Shimojima M."/>
            <person name="Masuda S."/>
            <person name="Iwai M."/>
            <person name="Nobusawa T."/>
            <person name="Narise T."/>
            <person name="Kondo S."/>
            <person name="Saito H."/>
            <person name="Sato R."/>
            <person name="Murakawa M."/>
            <person name="Ihara Y."/>
            <person name="Oshima-Yamada Y."/>
            <person name="Ohtaka K."/>
            <person name="Satoh M."/>
            <person name="Sonobe K."/>
            <person name="Ishii M."/>
            <person name="Ohtani R."/>
            <person name="Kanamori-Sato M."/>
            <person name="Honoki R."/>
            <person name="Miyazaki D."/>
            <person name="Mochizuki H."/>
            <person name="Umetsu J."/>
            <person name="Higashi K."/>
            <person name="Shibata D."/>
            <person name="Kamiya Y."/>
            <person name="Sato N."/>
            <person name="Nakamura Y."/>
            <person name="Tabata S."/>
            <person name="Ida S."/>
            <person name="Kurokawa K."/>
            <person name="Ohta H."/>
        </authorList>
    </citation>
    <scope>NUCLEOTIDE SEQUENCE [LARGE SCALE GENOMIC DNA]</scope>
    <source>
        <strain evidence="4 5">NIES-2285</strain>
    </source>
</reference>
<sequence length="462" mass="48918">MGPDVFPMNGSAGEGEVLVLFDAVKRETYTPTSGFKQLSRRLRGIFKAQQNKDELTAERLADASIVVFGSPREDFSATEVDVLHRFVAEGGSLLFLVGEGGDERAGSGVNAVTEGLGIAVNADSVVRTVFHKYPHPKEVLITDGLLNRALATGGGRSGRGGESTLSGGQHAKWLNEGGVDGHGPSASGALPLVYPQGCTLTVQRPAVPILSTGKIAYPMHRPIGAVWQGQAGQGRVAVLGSALMFSDAWLDKEENGKLADFLFRWLLPEGGLELHARDAEEPDVSGEAVSLPDMAALAGRVRACLQEGDDVPRDLPALVQDRLFGLDTALIPEATQLYAKLAVKHAPLTLIHPNFETPLPPLQPAVFPPALHEPPPPALELFDLDESFAGQAVRLASLTNKCLEGTEEDLLFYAIEGSAICGVTPKGIGASEEASVHTAKALLAHIMKQLVTYKKLTPGEAG</sequence>
<dbReference type="InterPro" id="IPR039975">
    <property type="entry name" value="IFT52"/>
</dbReference>
<evidence type="ECO:0000313" key="5">
    <source>
        <dbReference type="Proteomes" id="UP000054558"/>
    </source>
</evidence>
<dbReference type="SUPFAM" id="SSF52317">
    <property type="entry name" value="Class I glutamine amidotransferase-like"/>
    <property type="match status" value="1"/>
</dbReference>
<dbReference type="CDD" id="cd23683">
    <property type="entry name" value="IFT52_CTD"/>
    <property type="match status" value="1"/>
</dbReference>
<dbReference type="GO" id="GO:0030992">
    <property type="term" value="C:intraciliary transport particle B"/>
    <property type="evidence" value="ECO:0000318"/>
    <property type="project" value="GO_Central"/>
</dbReference>
<keyword evidence="5" id="KW-1185">Reference proteome</keyword>
<dbReference type="Pfam" id="PF23352">
    <property type="entry name" value="IFT52_central"/>
    <property type="match status" value="1"/>
</dbReference>
<name>A0A1Y1HXF8_KLENI</name>
<proteinExistence type="predicted"/>
<evidence type="ECO:0000259" key="2">
    <source>
        <dbReference type="Pfam" id="PF23352"/>
    </source>
</evidence>
<dbReference type="Gene3D" id="3.40.50.880">
    <property type="match status" value="1"/>
</dbReference>
<dbReference type="EMBL" id="DF237042">
    <property type="protein sequence ID" value="GAQ81859.1"/>
    <property type="molecule type" value="Genomic_DNA"/>
</dbReference>
<organism evidence="4 5">
    <name type="scientific">Klebsormidium nitens</name>
    <name type="common">Green alga</name>
    <name type="synonym">Ulothrix nitens</name>
    <dbReference type="NCBI Taxonomy" id="105231"/>
    <lineage>
        <taxon>Eukaryota</taxon>
        <taxon>Viridiplantae</taxon>
        <taxon>Streptophyta</taxon>
        <taxon>Klebsormidiophyceae</taxon>
        <taxon>Klebsormidiales</taxon>
        <taxon>Klebsormidiaceae</taxon>
        <taxon>Klebsormidium</taxon>
    </lineage>
</organism>
<gene>
    <name evidence="4" type="ORF">KFL_000930050</name>
</gene>
<dbReference type="InterPro" id="IPR055458">
    <property type="entry name" value="IFT52_GIFT"/>
</dbReference>
<dbReference type="Pfam" id="PF21178">
    <property type="entry name" value="Itf52_C"/>
    <property type="match status" value="1"/>
</dbReference>
<dbReference type="PANTHER" id="PTHR12969">
    <property type="entry name" value="NGD5/OSM-6/IFT52"/>
    <property type="match status" value="1"/>
</dbReference>
<dbReference type="GO" id="GO:0005929">
    <property type="term" value="C:cilium"/>
    <property type="evidence" value="ECO:0000318"/>
    <property type="project" value="GO_Central"/>
</dbReference>